<dbReference type="GO" id="GO:0005198">
    <property type="term" value="F:structural molecule activity"/>
    <property type="evidence" value="ECO:0007669"/>
    <property type="project" value="TreeGrafter"/>
</dbReference>
<dbReference type="PANTHER" id="PTHR13923:SF11">
    <property type="entry name" value="SECRETORY 31, ISOFORM D"/>
    <property type="match status" value="1"/>
</dbReference>
<gene>
    <name evidence="4" type="ORF">F0562_012115</name>
</gene>
<evidence type="ECO:0000313" key="4">
    <source>
        <dbReference type="EMBL" id="KAA8521432.1"/>
    </source>
</evidence>
<dbReference type="InterPro" id="IPR015943">
    <property type="entry name" value="WD40/YVTN_repeat-like_dom_sf"/>
</dbReference>
<dbReference type="EMBL" id="CM018048">
    <property type="protein sequence ID" value="KAA8521432.1"/>
    <property type="molecule type" value="Genomic_DNA"/>
</dbReference>
<reference evidence="4 5" key="1">
    <citation type="submission" date="2019-09" db="EMBL/GenBank/DDBJ databases">
        <title>A chromosome-level genome assembly of the Chinese tupelo Nyssa sinensis.</title>
        <authorList>
            <person name="Yang X."/>
            <person name="Kang M."/>
            <person name="Yang Y."/>
            <person name="Xiong H."/>
            <person name="Wang M."/>
            <person name="Zhang Z."/>
            <person name="Wang Z."/>
            <person name="Wu H."/>
            <person name="Ma T."/>
            <person name="Liu J."/>
            <person name="Xi Z."/>
        </authorList>
    </citation>
    <scope>NUCLEOTIDE SEQUENCE [LARGE SCALE GENOMIC DNA]</scope>
    <source>
        <strain evidence="4">J267</strain>
        <tissue evidence="4">Leaf</tissue>
    </source>
</reference>
<dbReference type="PANTHER" id="PTHR13923">
    <property type="entry name" value="SEC31-RELATED PROTEIN"/>
    <property type="match status" value="1"/>
</dbReference>
<dbReference type="GO" id="GO:0030127">
    <property type="term" value="C:COPII vesicle coat"/>
    <property type="evidence" value="ECO:0007669"/>
    <property type="project" value="TreeGrafter"/>
</dbReference>
<evidence type="ECO:0000256" key="3">
    <source>
        <dbReference type="ARBA" id="ARBA00022737"/>
    </source>
</evidence>
<accession>A0A5J4ZVJ6</accession>
<dbReference type="GO" id="GO:0090110">
    <property type="term" value="P:COPII-coated vesicle cargo loading"/>
    <property type="evidence" value="ECO:0007669"/>
    <property type="project" value="TreeGrafter"/>
</dbReference>
<name>A0A5J4ZVJ6_9ASTE</name>
<keyword evidence="3" id="KW-0677">Repeat</keyword>
<keyword evidence="2" id="KW-0853">WD repeat</keyword>
<dbReference type="Proteomes" id="UP000325577">
    <property type="component" value="Linkage Group LG5"/>
</dbReference>
<keyword evidence="1" id="KW-0813">Transport</keyword>
<organism evidence="4 5">
    <name type="scientific">Nyssa sinensis</name>
    <dbReference type="NCBI Taxonomy" id="561372"/>
    <lineage>
        <taxon>Eukaryota</taxon>
        <taxon>Viridiplantae</taxon>
        <taxon>Streptophyta</taxon>
        <taxon>Embryophyta</taxon>
        <taxon>Tracheophyta</taxon>
        <taxon>Spermatophyta</taxon>
        <taxon>Magnoliopsida</taxon>
        <taxon>eudicotyledons</taxon>
        <taxon>Gunneridae</taxon>
        <taxon>Pentapetalae</taxon>
        <taxon>asterids</taxon>
        <taxon>Cornales</taxon>
        <taxon>Nyssaceae</taxon>
        <taxon>Nyssa</taxon>
    </lineage>
</organism>
<dbReference type="InterPro" id="IPR040251">
    <property type="entry name" value="SEC31-like"/>
</dbReference>
<protein>
    <submittedName>
        <fullName evidence="4">Uncharacterized protein</fullName>
    </submittedName>
</protein>
<dbReference type="GO" id="GO:0070971">
    <property type="term" value="C:endoplasmic reticulum exit site"/>
    <property type="evidence" value="ECO:0007669"/>
    <property type="project" value="TreeGrafter"/>
</dbReference>
<dbReference type="GO" id="GO:0007029">
    <property type="term" value="P:endoplasmic reticulum organization"/>
    <property type="evidence" value="ECO:0007669"/>
    <property type="project" value="TreeGrafter"/>
</dbReference>
<dbReference type="OrthoDB" id="992562at2759"/>
<keyword evidence="5" id="KW-1185">Reference proteome</keyword>
<dbReference type="AlphaFoldDB" id="A0A5J4ZVJ6"/>
<proteinExistence type="predicted"/>
<sequence>MGFSNLVGLICGLRKRGPNCSIPSMGCPRLDFFIKGVNRLASVAFAPDAPFLAAGTMVEAVDLSFSLSVNLDIFKLDFQSDDRDLPIVGSSPSPERFNRLSWGEEKVQTKAFSPKIIPNSSFCLFESKWAEGIPWSSLPQSLRRASEQFLSKLREETSLNLESAKARVGGFVSGVQNMVKKREAELSELVFVFFQLD</sequence>
<evidence type="ECO:0000256" key="2">
    <source>
        <dbReference type="ARBA" id="ARBA00022574"/>
    </source>
</evidence>
<dbReference type="Gene3D" id="2.130.10.10">
    <property type="entry name" value="YVTN repeat-like/Quinoprotein amine dehydrogenase"/>
    <property type="match status" value="1"/>
</dbReference>
<evidence type="ECO:0000313" key="5">
    <source>
        <dbReference type="Proteomes" id="UP000325577"/>
    </source>
</evidence>
<evidence type="ECO:0000256" key="1">
    <source>
        <dbReference type="ARBA" id="ARBA00022448"/>
    </source>
</evidence>